<evidence type="ECO:0000313" key="1">
    <source>
        <dbReference type="EMBL" id="QBK26169.1"/>
    </source>
</evidence>
<dbReference type="Proteomes" id="UP000291151">
    <property type="component" value="Chromosome"/>
</dbReference>
<dbReference type="KEGG" id="uth:DKZ56_10025"/>
<gene>
    <name evidence="1" type="ORF">DKZ56_10025</name>
</gene>
<reference evidence="1 2" key="1">
    <citation type="submission" date="2019-02" db="EMBL/GenBank/DDBJ databases">
        <title>Ureibacillus thermophilus.</title>
        <authorList>
            <person name="Sunny J.S."/>
            <person name="Natarajan A."/>
            <person name="Saleena L.M."/>
        </authorList>
    </citation>
    <scope>NUCLEOTIDE SEQUENCE [LARGE SCALE GENOMIC DNA]</scope>
    <source>
        <strain evidence="1 2">LM102</strain>
    </source>
</reference>
<dbReference type="AlphaFoldDB" id="A0A4P6US95"/>
<sequence length="74" mass="8373">MTSEQKHHEKLEKLIELVPIIRQLFATDVGIAISDTEKVIHQDFPEYFGFGIAVGHKLNPEDPMTIVMKKIAGK</sequence>
<dbReference type="RefSeq" id="WP_208649858.1">
    <property type="nucleotide sequence ID" value="NZ_CP036528.1"/>
</dbReference>
<name>A0A4P6US95_9BACL</name>
<organism evidence="1 2">
    <name type="scientific">Ureibacillus thermophilus</name>
    <dbReference type="NCBI Taxonomy" id="367743"/>
    <lineage>
        <taxon>Bacteria</taxon>
        <taxon>Bacillati</taxon>
        <taxon>Bacillota</taxon>
        <taxon>Bacilli</taxon>
        <taxon>Bacillales</taxon>
        <taxon>Caryophanaceae</taxon>
        <taxon>Ureibacillus</taxon>
    </lineage>
</organism>
<evidence type="ECO:0000313" key="2">
    <source>
        <dbReference type="Proteomes" id="UP000291151"/>
    </source>
</evidence>
<keyword evidence="2" id="KW-1185">Reference proteome</keyword>
<protein>
    <submittedName>
        <fullName evidence="1">Uncharacterized protein</fullName>
    </submittedName>
</protein>
<proteinExistence type="predicted"/>
<dbReference type="EMBL" id="CP036528">
    <property type="protein sequence ID" value="QBK26169.1"/>
    <property type="molecule type" value="Genomic_DNA"/>
</dbReference>
<accession>A0A4P6US95</accession>